<name>X1NKR4_9ZZZZ</name>
<reference evidence="1" key="1">
    <citation type="journal article" date="2014" name="Front. Microbiol.">
        <title>High frequency of phylogenetically diverse reductive dehalogenase-homologous genes in deep subseafloor sedimentary metagenomes.</title>
        <authorList>
            <person name="Kawai M."/>
            <person name="Futagami T."/>
            <person name="Toyoda A."/>
            <person name="Takaki Y."/>
            <person name="Nishi S."/>
            <person name="Hori S."/>
            <person name="Arai W."/>
            <person name="Tsubouchi T."/>
            <person name="Morono Y."/>
            <person name="Uchiyama I."/>
            <person name="Ito T."/>
            <person name="Fujiyama A."/>
            <person name="Inagaki F."/>
            <person name="Takami H."/>
        </authorList>
    </citation>
    <scope>NUCLEOTIDE SEQUENCE</scope>
    <source>
        <strain evidence="1">Expedition CK06-06</strain>
    </source>
</reference>
<comment type="caution">
    <text evidence="1">The sequence shown here is derived from an EMBL/GenBank/DDBJ whole genome shotgun (WGS) entry which is preliminary data.</text>
</comment>
<dbReference type="AlphaFoldDB" id="X1NKR4"/>
<evidence type="ECO:0000313" key="1">
    <source>
        <dbReference type="EMBL" id="GAI30806.1"/>
    </source>
</evidence>
<protein>
    <submittedName>
        <fullName evidence="1">Uncharacterized protein</fullName>
    </submittedName>
</protein>
<accession>X1NKR4</accession>
<organism evidence="1">
    <name type="scientific">marine sediment metagenome</name>
    <dbReference type="NCBI Taxonomy" id="412755"/>
    <lineage>
        <taxon>unclassified sequences</taxon>
        <taxon>metagenomes</taxon>
        <taxon>ecological metagenomes</taxon>
    </lineage>
</organism>
<sequence length="106" mass="12180">MMNKEEAKSVLNNELDRFRTMSHEDLVRTVGDGVYTTEQMGISGEKYLIEIKTKWKKRKKSIVRISANIRNAEVSPQKSHTWNIPILNIAICHELPLASLDTSPWV</sequence>
<gene>
    <name evidence="1" type="ORF">S06H3_26707</name>
</gene>
<proteinExistence type="predicted"/>
<dbReference type="EMBL" id="BARV01015459">
    <property type="protein sequence ID" value="GAI30806.1"/>
    <property type="molecule type" value="Genomic_DNA"/>
</dbReference>